<dbReference type="Gene3D" id="3.30.70.270">
    <property type="match status" value="1"/>
</dbReference>
<dbReference type="InterPro" id="IPR050706">
    <property type="entry name" value="Cyclic-di-GMP_PDE-like"/>
</dbReference>
<dbReference type="Pfam" id="PF03707">
    <property type="entry name" value="MHYT"/>
    <property type="match status" value="2"/>
</dbReference>
<dbReference type="Gene3D" id="3.20.20.450">
    <property type="entry name" value="EAL domain"/>
    <property type="match status" value="1"/>
</dbReference>
<name>A0A3R9EFX4_9BACI</name>
<accession>A0A3R9EFX4</accession>
<dbReference type="GO" id="GO:0016020">
    <property type="term" value="C:membrane"/>
    <property type="evidence" value="ECO:0007669"/>
    <property type="project" value="UniProtKB-UniRule"/>
</dbReference>
<dbReference type="PANTHER" id="PTHR33121">
    <property type="entry name" value="CYCLIC DI-GMP PHOSPHODIESTERASE PDEF"/>
    <property type="match status" value="1"/>
</dbReference>
<dbReference type="PANTHER" id="PTHR33121:SF79">
    <property type="entry name" value="CYCLIC DI-GMP PHOSPHODIESTERASE PDED-RELATED"/>
    <property type="match status" value="1"/>
</dbReference>
<dbReference type="PROSITE" id="PS50883">
    <property type="entry name" value="EAL"/>
    <property type="match status" value="1"/>
</dbReference>
<dbReference type="CDD" id="cd01948">
    <property type="entry name" value="EAL"/>
    <property type="match status" value="1"/>
</dbReference>
<feature type="domain" description="EAL" evidence="2">
    <location>
        <begin position="421"/>
        <end position="675"/>
    </location>
</feature>
<dbReference type="SUPFAM" id="SSF141868">
    <property type="entry name" value="EAL domain-like"/>
    <property type="match status" value="1"/>
</dbReference>
<feature type="domain" description="MHYT" evidence="3">
    <location>
        <begin position="17"/>
        <end position="211"/>
    </location>
</feature>
<dbReference type="PROSITE" id="PS50924">
    <property type="entry name" value="MHYT"/>
    <property type="match status" value="1"/>
</dbReference>
<keyword evidence="1" id="KW-0812">Transmembrane</keyword>
<feature type="transmembrane region" description="Helical" evidence="1">
    <location>
        <begin position="119"/>
        <end position="136"/>
    </location>
</feature>
<feature type="transmembrane region" description="Helical" evidence="1">
    <location>
        <begin position="148"/>
        <end position="171"/>
    </location>
</feature>
<organism evidence="4 5">
    <name type="scientific">Mesobacillus subterraneus</name>
    <dbReference type="NCBI Taxonomy" id="285983"/>
    <lineage>
        <taxon>Bacteria</taxon>
        <taxon>Bacillati</taxon>
        <taxon>Bacillota</taxon>
        <taxon>Bacilli</taxon>
        <taxon>Bacillales</taxon>
        <taxon>Bacillaceae</taxon>
        <taxon>Mesobacillus</taxon>
    </lineage>
</organism>
<sequence length="682" mass="76701">MFTMPDSENLIILPVEYSIPIVILSIIISCLAAFTALTMNERLKKNGFFSRNFWLVLASFAMGLGIWAMHFIGMSAVLIPVSMEYNVSLTVLSVLPAITASYLAFYIANRSNQSRWPQILAGIIMGCGIAAMHYIGMEAMDLEEGIHFTYKPFIFVLSILLAIIVSYVALFIFSSKQKWLENFFVKSITSLMMGIAVASMHYTGMEAVVFYADAALQGSFYHGHQMDLHLLVVAISLGIFVILGLSGFSSLLDRYVEFRLNHFDSLTGLPNRRQFEKMIHAQGVTGLAIIHLHGLEKWNSRYGYDFGDEMIKASSEIIARLKPGFATLYRIEGNRFAIITSVSRNDEKFKISLERISAVLEKPLIINEKKLVLNSVCALAYNQGGNINLFSNAIAVLQHTNIAYNHEVIEYDPKIHTFAFERNLIQDIDRALEEDELFVLYQPIYSNRNIVFGVEALLRWKHPQHGMISPGVFIPILEENGKMHEVTDWLINHVCLQIVSWASMGYQPLKVAINVPGSYFTSPQFMQTLKKKVSIYGIDSRCLELEITETSVIDHIENAIQAVGEFNRYGFTVALDDFGTGVSSLSYLKRLPISTLKIDKSFVDDVPHSEKDSAIMKSIISLGHSLKLKVVVEGVESEEQVKFLSTSSENPIIQGYYYSRPLNAAEIVDWVNEFRKISSAVS</sequence>
<comment type="caution">
    <text evidence="4">The sequence shown here is derived from an EMBL/GenBank/DDBJ whole genome shotgun (WGS) entry which is preliminary data.</text>
</comment>
<evidence type="ECO:0000313" key="4">
    <source>
        <dbReference type="EMBL" id="RSD29456.1"/>
    </source>
</evidence>
<dbReference type="InterPro" id="IPR005330">
    <property type="entry name" value="MHYT_dom"/>
</dbReference>
<dbReference type="SMART" id="SM00052">
    <property type="entry name" value="EAL"/>
    <property type="match status" value="1"/>
</dbReference>
<keyword evidence="1" id="KW-1133">Transmembrane helix</keyword>
<proteinExistence type="predicted"/>
<protein>
    <submittedName>
        <fullName evidence="4">EAL domain-containing protein</fullName>
    </submittedName>
</protein>
<evidence type="ECO:0000259" key="3">
    <source>
        <dbReference type="PROSITE" id="PS50924"/>
    </source>
</evidence>
<dbReference type="OrthoDB" id="9759607at2"/>
<evidence type="ECO:0000259" key="2">
    <source>
        <dbReference type="PROSITE" id="PS50883"/>
    </source>
</evidence>
<dbReference type="Proteomes" id="UP000279911">
    <property type="component" value="Unassembled WGS sequence"/>
</dbReference>
<dbReference type="InterPro" id="IPR000160">
    <property type="entry name" value="GGDEF_dom"/>
</dbReference>
<dbReference type="AlphaFoldDB" id="A0A3R9EFX4"/>
<dbReference type="InterPro" id="IPR043128">
    <property type="entry name" value="Rev_trsase/Diguanyl_cyclase"/>
</dbReference>
<reference evidence="5" key="1">
    <citation type="submission" date="2018-12" db="EMBL/GenBank/DDBJ databases">
        <title>Bacillus chawlae sp. nov., Bacillus glennii sp. nov., and Bacillus saganii sp. nov. Isolated from the Vehicle Assembly Building at Kennedy Space Center where the Viking Spacecraft were Assembled.</title>
        <authorList>
            <person name="Seuylemezian A."/>
            <person name="Vaishampayan P."/>
        </authorList>
    </citation>
    <scope>NUCLEOTIDE SEQUENCE [LARGE SCALE GENOMIC DNA]</scope>
    <source>
        <strain evidence="5">DSM 13966</strain>
    </source>
</reference>
<dbReference type="SUPFAM" id="SSF55073">
    <property type="entry name" value="Nucleotide cyclase"/>
    <property type="match status" value="1"/>
</dbReference>
<feature type="transmembrane region" description="Helical" evidence="1">
    <location>
        <begin position="85"/>
        <end position="107"/>
    </location>
</feature>
<gene>
    <name evidence="4" type="ORF">EJA10_02105</name>
</gene>
<evidence type="ECO:0000313" key="5">
    <source>
        <dbReference type="Proteomes" id="UP000279911"/>
    </source>
</evidence>
<dbReference type="InterPro" id="IPR001633">
    <property type="entry name" value="EAL_dom"/>
</dbReference>
<dbReference type="Pfam" id="PF00563">
    <property type="entry name" value="EAL"/>
    <property type="match status" value="1"/>
</dbReference>
<dbReference type="EMBL" id="RSFW01000002">
    <property type="protein sequence ID" value="RSD29456.1"/>
    <property type="molecule type" value="Genomic_DNA"/>
</dbReference>
<dbReference type="SMART" id="SM00267">
    <property type="entry name" value="GGDEF"/>
    <property type="match status" value="1"/>
</dbReference>
<feature type="transmembrane region" description="Helical" evidence="1">
    <location>
        <begin position="228"/>
        <end position="252"/>
    </location>
</feature>
<feature type="transmembrane region" description="Helical" evidence="1">
    <location>
        <begin position="20"/>
        <end position="40"/>
    </location>
</feature>
<dbReference type="GO" id="GO:0071111">
    <property type="term" value="F:cyclic-guanylate-specific phosphodiesterase activity"/>
    <property type="evidence" value="ECO:0007669"/>
    <property type="project" value="InterPro"/>
</dbReference>
<dbReference type="InterPro" id="IPR029787">
    <property type="entry name" value="Nucleotide_cyclase"/>
</dbReference>
<dbReference type="RefSeq" id="WP_125478328.1">
    <property type="nucleotide sequence ID" value="NZ_RSFW01000002.1"/>
</dbReference>
<dbReference type="InterPro" id="IPR035919">
    <property type="entry name" value="EAL_sf"/>
</dbReference>
<feature type="transmembrane region" description="Helical" evidence="1">
    <location>
        <begin position="52"/>
        <end position="79"/>
    </location>
</feature>
<evidence type="ECO:0000256" key="1">
    <source>
        <dbReference type="PROSITE-ProRule" id="PRU00244"/>
    </source>
</evidence>
<dbReference type="Pfam" id="PF00990">
    <property type="entry name" value="GGDEF"/>
    <property type="match status" value="1"/>
</dbReference>
<keyword evidence="1" id="KW-0472">Membrane</keyword>
<feature type="transmembrane region" description="Helical" evidence="1">
    <location>
        <begin position="183"/>
        <end position="202"/>
    </location>
</feature>